<evidence type="ECO:0000313" key="1">
    <source>
        <dbReference type="EMBL" id="KAK3757460.1"/>
    </source>
</evidence>
<proteinExistence type="predicted"/>
<protein>
    <submittedName>
        <fullName evidence="1">Uncharacterized protein</fullName>
    </submittedName>
</protein>
<sequence>MCRECDQDRKQKYVENIFCKQELDYTKAASVAWEVLALESEWNENTRKLVLDIHNNFRRQELGCDVNKL</sequence>
<name>A0AAE0YUT5_9GAST</name>
<organism evidence="1 2">
    <name type="scientific">Elysia crispata</name>
    <name type="common">lettuce slug</name>
    <dbReference type="NCBI Taxonomy" id="231223"/>
    <lineage>
        <taxon>Eukaryota</taxon>
        <taxon>Metazoa</taxon>
        <taxon>Spiralia</taxon>
        <taxon>Lophotrochozoa</taxon>
        <taxon>Mollusca</taxon>
        <taxon>Gastropoda</taxon>
        <taxon>Heterobranchia</taxon>
        <taxon>Euthyneura</taxon>
        <taxon>Panpulmonata</taxon>
        <taxon>Sacoglossa</taxon>
        <taxon>Placobranchoidea</taxon>
        <taxon>Plakobranchidae</taxon>
        <taxon>Elysia</taxon>
    </lineage>
</organism>
<dbReference type="EMBL" id="JAWDGP010005362">
    <property type="protein sequence ID" value="KAK3757460.1"/>
    <property type="molecule type" value="Genomic_DNA"/>
</dbReference>
<dbReference type="AlphaFoldDB" id="A0AAE0YUT5"/>
<evidence type="ECO:0000313" key="2">
    <source>
        <dbReference type="Proteomes" id="UP001283361"/>
    </source>
</evidence>
<comment type="caution">
    <text evidence="1">The sequence shown here is derived from an EMBL/GenBank/DDBJ whole genome shotgun (WGS) entry which is preliminary data.</text>
</comment>
<gene>
    <name evidence="1" type="ORF">RRG08_063881</name>
</gene>
<accession>A0AAE0YUT5</accession>
<keyword evidence="2" id="KW-1185">Reference proteome</keyword>
<reference evidence="1" key="1">
    <citation type="journal article" date="2023" name="G3 (Bethesda)">
        <title>A reference genome for the long-term kleptoplast-retaining sea slug Elysia crispata morphotype clarki.</title>
        <authorList>
            <person name="Eastman K.E."/>
            <person name="Pendleton A.L."/>
            <person name="Shaikh M.A."/>
            <person name="Suttiyut T."/>
            <person name="Ogas R."/>
            <person name="Tomko P."/>
            <person name="Gavelis G."/>
            <person name="Widhalm J.R."/>
            <person name="Wisecaver J.H."/>
        </authorList>
    </citation>
    <scope>NUCLEOTIDE SEQUENCE</scope>
    <source>
        <strain evidence="1">ECLA1</strain>
    </source>
</reference>
<dbReference type="Proteomes" id="UP001283361">
    <property type="component" value="Unassembled WGS sequence"/>
</dbReference>